<dbReference type="AlphaFoldDB" id="A0A1I6FNI2"/>
<evidence type="ECO:0000256" key="1">
    <source>
        <dbReference type="ARBA" id="ARBA00004141"/>
    </source>
</evidence>
<dbReference type="GO" id="GO:0006508">
    <property type="term" value="P:proteolysis"/>
    <property type="evidence" value="ECO:0007669"/>
    <property type="project" value="UniProtKB-KW"/>
</dbReference>
<evidence type="ECO:0000256" key="5">
    <source>
        <dbReference type="ARBA" id="ARBA00022989"/>
    </source>
</evidence>
<keyword evidence="11" id="KW-1185">Reference proteome</keyword>
<keyword evidence="6 7" id="KW-0472">Membrane</keyword>
<dbReference type="GO" id="GO:0016020">
    <property type="term" value="C:membrane"/>
    <property type="evidence" value="ECO:0007669"/>
    <property type="project" value="UniProtKB-SubCell"/>
</dbReference>
<feature type="transmembrane region" description="Helical" evidence="7">
    <location>
        <begin position="20"/>
        <end position="44"/>
    </location>
</feature>
<feature type="transmembrane region" description="Helical" evidence="7">
    <location>
        <begin position="128"/>
        <end position="146"/>
    </location>
</feature>
<gene>
    <name evidence="10" type="ORF">SAMN04490243_0220</name>
</gene>
<evidence type="ECO:0000259" key="9">
    <source>
        <dbReference type="Pfam" id="PF20216"/>
    </source>
</evidence>
<keyword evidence="5 7" id="KW-1133">Transmembrane helix</keyword>
<comment type="subcellular location">
    <subcellularLocation>
        <location evidence="1">Membrane</location>
        <topology evidence="1">Multi-pass membrane protein</topology>
    </subcellularLocation>
</comment>
<accession>A0A1I6FNI2</accession>
<evidence type="ECO:0000259" key="8">
    <source>
        <dbReference type="Pfam" id="PF01694"/>
    </source>
</evidence>
<protein>
    <submittedName>
        <fullName evidence="10">Membrane associated serine protease, rhomboid family</fullName>
    </submittedName>
</protein>
<evidence type="ECO:0000256" key="2">
    <source>
        <dbReference type="ARBA" id="ARBA00009045"/>
    </source>
</evidence>
<dbReference type="InterPro" id="IPR022764">
    <property type="entry name" value="Peptidase_S54_rhomboid_dom"/>
</dbReference>
<feature type="transmembrane region" description="Helical" evidence="7">
    <location>
        <begin position="64"/>
        <end position="88"/>
    </location>
</feature>
<dbReference type="RefSeq" id="WP_092979994.1">
    <property type="nucleotide sequence ID" value="NZ_FOYQ01000001.1"/>
</dbReference>
<feature type="domain" description="DUF6576" evidence="9">
    <location>
        <begin position="258"/>
        <end position="290"/>
    </location>
</feature>
<organism evidence="10 11">
    <name type="scientific">Robiginitalea myxolifaciens</name>
    <dbReference type="NCBI Taxonomy" id="400055"/>
    <lineage>
        <taxon>Bacteria</taxon>
        <taxon>Pseudomonadati</taxon>
        <taxon>Bacteroidota</taxon>
        <taxon>Flavobacteriia</taxon>
        <taxon>Flavobacteriales</taxon>
        <taxon>Flavobacteriaceae</taxon>
        <taxon>Robiginitalea</taxon>
    </lineage>
</organism>
<feature type="domain" description="Peptidase S54 rhomboid" evidence="8">
    <location>
        <begin position="60"/>
        <end position="202"/>
    </location>
</feature>
<name>A0A1I6FNI2_9FLAO</name>
<dbReference type="Gene3D" id="1.20.1540.10">
    <property type="entry name" value="Rhomboid-like"/>
    <property type="match status" value="1"/>
</dbReference>
<dbReference type="InterPro" id="IPR035952">
    <property type="entry name" value="Rhomboid-like_sf"/>
</dbReference>
<dbReference type="EMBL" id="FOYQ01000001">
    <property type="protein sequence ID" value="SFR31424.1"/>
    <property type="molecule type" value="Genomic_DNA"/>
</dbReference>
<keyword evidence="10" id="KW-0645">Protease</keyword>
<evidence type="ECO:0000256" key="4">
    <source>
        <dbReference type="ARBA" id="ARBA00022801"/>
    </source>
</evidence>
<dbReference type="PANTHER" id="PTHR43731:SF14">
    <property type="entry name" value="PRESENILIN-ASSOCIATED RHOMBOID-LIKE PROTEIN, MITOCHONDRIAL"/>
    <property type="match status" value="1"/>
</dbReference>
<proteinExistence type="inferred from homology"/>
<dbReference type="Pfam" id="PF20216">
    <property type="entry name" value="DUF6576"/>
    <property type="match status" value="1"/>
</dbReference>
<dbReference type="InterPro" id="IPR046483">
    <property type="entry name" value="DUF6576"/>
</dbReference>
<comment type="similarity">
    <text evidence="2">Belongs to the peptidase S54 family.</text>
</comment>
<dbReference type="PANTHER" id="PTHR43731">
    <property type="entry name" value="RHOMBOID PROTEASE"/>
    <property type="match status" value="1"/>
</dbReference>
<dbReference type="InterPro" id="IPR050925">
    <property type="entry name" value="Rhomboid_protease_S54"/>
</dbReference>
<reference evidence="10 11" key="1">
    <citation type="submission" date="2016-10" db="EMBL/GenBank/DDBJ databases">
        <authorList>
            <person name="de Groot N.N."/>
        </authorList>
    </citation>
    <scope>NUCLEOTIDE SEQUENCE [LARGE SCALE GENOMIC DNA]</scope>
    <source>
        <strain evidence="10 11">DSM 21019</strain>
    </source>
</reference>
<keyword evidence="4" id="KW-0378">Hydrolase</keyword>
<keyword evidence="3 7" id="KW-0812">Transmembrane</keyword>
<feature type="transmembrane region" description="Helical" evidence="7">
    <location>
        <begin position="100"/>
        <end position="122"/>
    </location>
</feature>
<dbReference type="Proteomes" id="UP000199534">
    <property type="component" value="Unassembled WGS sequence"/>
</dbReference>
<dbReference type="SUPFAM" id="SSF144091">
    <property type="entry name" value="Rhomboid-like"/>
    <property type="match status" value="1"/>
</dbReference>
<evidence type="ECO:0000256" key="7">
    <source>
        <dbReference type="SAM" id="Phobius"/>
    </source>
</evidence>
<evidence type="ECO:0000256" key="3">
    <source>
        <dbReference type="ARBA" id="ARBA00022692"/>
    </source>
</evidence>
<evidence type="ECO:0000313" key="11">
    <source>
        <dbReference type="Proteomes" id="UP000199534"/>
    </source>
</evidence>
<evidence type="ECO:0000313" key="10">
    <source>
        <dbReference type="EMBL" id="SFR31424.1"/>
    </source>
</evidence>
<dbReference type="GO" id="GO:0004252">
    <property type="term" value="F:serine-type endopeptidase activity"/>
    <property type="evidence" value="ECO:0007669"/>
    <property type="project" value="InterPro"/>
</dbReference>
<evidence type="ECO:0000256" key="6">
    <source>
        <dbReference type="ARBA" id="ARBA00023136"/>
    </source>
</evidence>
<sequence length="297" mass="33437">MNSGNLKYQFARANFAEKLIVVNVAVYLVFRLASFLFQIPILALEAWFELPKGLGDFALQPWSLVTYSFLHGSFWHLFFNMLLLYYMARIFFNFFGTRRFVNVYFLGVILGGLFFLAAYNIFPAFAASRSPLIGASAGVMAVLIYVCTYSPNLPIRIFFFNVKLWHVGAFFVLLDLLMIPLGDNAGGRIAHLGGALLGYLYASQSREGKDLGAGFSRLLDGLANFFNSLGGLFEKRERKAPMKTVYKKQRSAPTKADYDKATKQRKIDGILDKISKSGYESLTQAEKDFLFKAGKED</sequence>
<dbReference type="OrthoDB" id="680602at2"/>
<feature type="transmembrane region" description="Helical" evidence="7">
    <location>
        <begin position="158"/>
        <end position="179"/>
    </location>
</feature>
<dbReference type="STRING" id="400055.SAMN04490243_0220"/>
<dbReference type="Pfam" id="PF01694">
    <property type="entry name" value="Rhomboid"/>
    <property type="match status" value="1"/>
</dbReference>